<organism evidence="1 2">
    <name type="scientific">Kitasatospora cineracea</name>
    <dbReference type="NCBI Taxonomy" id="88074"/>
    <lineage>
        <taxon>Bacteria</taxon>
        <taxon>Bacillati</taxon>
        <taxon>Actinomycetota</taxon>
        <taxon>Actinomycetes</taxon>
        <taxon>Kitasatosporales</taxon>
        <taxon>Streptomycetaceae</taxon>
        <taxon>Kitasatospora</taxon>
    </lineage>
</organism>
<accession>A0A8G1UFE9</accession>
<evidence type="ECO:0000313" key="1">
    <source>
        <dbReference type="EMBL" id="ROR42915.1"/>
    </source>
</evidence>
<proteinExistence type="predicted"/>
<protein>
    <recommendedName>
        <fullName evidence="3">Helix-turn-helix protein</fullName>
    </recommendedName>
</protein>
<reference evidence="1 2" key="1">
    <citation type="submission" date="2018-11" db="EMBL/GenBank/DDBJ databases">
        <title>Sequencing the genomes of 1000 actinobacteria strains.</title>
        <authorList>
            <person name="Klenk H.-P."/>
        </authorList>
    </citation>
    <scope>NUCLEOTIDE SEQUENCE [LARGE SCALE GENOMIC DNA]</scope>
    <source>
        <strain evidence="1 2">DSM 44780</strain>
    </source>
</reference>
<dbReference type="AlphaFoldDB" id="A0A8G1UFE9"/>
<evidence type="ECO:0008006" key="3">
    <source>
        <dbReference type="Google" id="ProtNLM"/>
    </source>
</evidence>
<dbReference type="EMBL" id="RJVJ01000001">
    <property type="protein sequence ID" value="ROR42915.1"/>
    <property type="molecule type" value="Genomic_DNA"/>
</dbReference>
<gene>
    <name evidence="1" type="ORF">EDD39_1049</name>
</gene>
<evidence type="ECO:0000313" key="2">
    <source>
        <dbReference type="Proteomes" id="UP000267408"/>
    </source>
</evidence>
<comment type="caution">
    <text evidence="1">The sequence shown here is derived from an EMBL/GenBank/DDBJ whole genome shotgun (WGS) entry which is preliminary data.</text>
</comment>
<sequence length="299" mass="32318">MPVAAGASPRTRALAAALRRMKADSGLTYAGLAKRTKELGVPHGAATLSRAAAGTHLPRLTTVRAFARAAADRNSRHAQFLAADRAEVLWAAAGAERAAVLAAEPARPRRSTAGLARGLAGLRARAGQPSLTRLQKLTAGPGCRVPRSTIHRILDGKVLPTRDQLAALLRAFDAAAGPGRVVVEDHRKWLEARNAIERRLRPGPPEPVTSYGCIDGQLDELLERREREEEILRKVGRWNDEEGDSEEDEYSLGVIRDPYAPWEALDEDELAAWEQEALAAEPENGAGEPLAEVVRRARG</sequence>
<dbReference type="Proteomes" id="UP000267408">
    <property type="component" value="Unassembled WGS sequence"/>
</dbReference>
<name>A0A8G1UFE9_9ACTN</name>